<keyword evidence="3" id="KW-0804">Transcription</keyword>
<evidence type="ECO:0000256" key="1">
    <source>
        <dbReference type="ARBA" id="ARBA00023015"/>
    </source>
</evidence>
<dbReference type="SUPFAM" id="SSF46785">
    <property type="entry name" value="Winged helix' DNA-binding domain"/>
    <property type="match status" value="1"/>
</dbReference>
<dbReference type="PROSITE" id="PS50956">
    <property type="entry name" value="HTH_ASNC_2"/>
    <property type="match status" value="1"/>
</dbReference>
<evidence type="ECO:0000259" key="4">
    <source>
        <dbReference type="PROSITE" id="PS50956"/>
    </source>
</evidence>
<dbReference type="Pfam" id="PF01037">
    <property type="entry name" value="AsnC_trans_reg"/>
    <property type="match status" value="1"/>
</dbReference>
<dbReference type="PANTHER" id="PTHR30154:SF54">
    <property type="entry name" value="POSSIBLE TRANSCRIPTIONAL REGULATORY PROTEIN (PROBABLY LRP_ASNC-FAMILY)"/>
    <property type="match status" value="1"/>
</dbReference>
<keyword evidence="1" id="KW-0805">Transcription regulation</keyword>
<dbReference type="Proteomes" id="UP001596087">
    <property type="component" value="Unassembled WGS sequence"/>
</dbReference>
<keyword evidence="6" id="KW-1185">Reference proteome</keyword>
<keyword evidence="2" id="KW-0238">DNA-binding</keyword>
<dbReference type="SMART" id="SM00344">
    <property type="entry name" value="HTH_ASNC"/>
    <property type="match status" value="1"/>
</dbReference>
<protein>
    <submittedName>
        <fullName evidence="5">Lrp/AsnC family transcriptional regulator</fullName>
    </submittedName>
</protein>
<evidence type="ECO:0000313" key="5">
    <source>
        <dbReference type="EMBL" id="MFC5175606.1"/>
    </source>
</evidence>
<organism evidence="5 6">
    <name type="scientific">Nocardioides taihuensis</name>
    <dbReference type="NCBI Taxonomy" id="1835606"/>
    <lineage>
        <taxon>Bacteria</taxon>
        <taxon>Bacillati</taxon>
        <taxon>Actinomycetota</taxon>
        <taxon>Actinomycetes</taxon>
        <taxon>Propionibacteriales</taxon>
        <taxon>Nocardioidaceae</taxon>
        <taxon>Nocardioides</taxon>
    </lineage>
</organism>
<evidence type="ECO:0000256" key="2">
    <source>
        <dbReference type="ARBA" id="ARBA00023125"/>
    </source>
</evidence>
<dbReference type="InterPro" id="IPR000485">
    <property type="entry name" value="AsnC-type_HTH_dom"/>
</dbReference>
<name>A0ABW0BEC1_9ACTN</name>
<dbReference type="InterPro" id="IPR036390">
    <property type="entry name" value="WH_DNA-bd_sf"/>
</dbReference>
<dbReference type="EMBL" id="JBHSKD010000003">
    <property type="protein sequence ID" value="MFC5175606.1"/>
    <property type="molecule type" value="Genomic_DNA"/>
</dbReference>
<dbReference type="SUPFAM" id="SSF54909">
    <property type="entry name" value="Dimeric alpha+beta barrel"/>
    <property type="match status" value="1"/>
</dbReference>
<gene>
    <name evidence="5" type="ORF">ACFPGP_02915</name>
</gene>
<dbReference type="PANTHER" id="PTHR30154">
    <property type="entry name" value="LEUCINE-RESPONSIVE REGULATORY PROTEIN"/>
    <property type="match status" value="1"/>
</dbReference>
<proteinExistence type="predicted"/>
<dbReference type="InterPro" id="IPR019888">
    <property type="entry name" value="Tscrpt_reg_AsnC-like"/>
</dbReference>
<evidence type="ECO:0000256" key="3">
    <source>
        <dbReference type="ARBA" id="ARBA00023163"/>
    </source>
</evidence>
<feature type="domain" description="HTH asnC-type" evidence="4">
    <location>
        <begin position="22"/>
        <end position="83"/>
    </location>
</feature>
<accession>A0ABW0BEC1</accession>
<evidence type="ECO:0000313" key="6">
    <source>
        <dbReference type="Proteomes" id="UP001596087"/>
    </source>
</evidence>
<dbReference type="Pfam" id="PF13404">
    <property type="entry name" value="HTH_AsnC-type"/>
    <property type="match status" value="1"/>
</dbReference>
<dbReference type="RefSeq" id="WP_378586628.1">
    <property type="nucleotide sequence ID" value="NZ_JBHSKD010000003.1"/>
</dbReference>
<dbReference type="InterPro" id="IPR011008">
    <property type="entry name" value="Dimeric_a/b-barrel"/>
</dbReference>
<dbReference type="PRINTS" id="PR00033">
    <property type="entry name" value="HTHASNC"/>
</dbReference>
<dbReference type="Gene3D" id="1.10.10.10">
    <property type="entry name" value="Winged helix-like DNA-binding domain superfamily/Winged helix DNA-binding domain"/>
    <property type="match status" value="1"/>
</dbReference>
<dbReference type="InterPro" id="IPR019887">
    <property type="entry name" value="Tscrpt_reg_AsnC/Lrp_C"/>
</dbReference>
<dbReference type="InterPro" id="IPR036388">
    <property type="entry name" value="WH-like_DNA-bd_sf"/>
</dbReference>
<dbReference type="Gene3D" id="3.30.70.920">
    <property type="match status" value="1"/>
</dbReference>
<reference evidence="6" key="1">
    <citation type="journal article" date="2019" name="Int. J. Syst. Evol. Microbiol.">
        <title>The Global Catalogue of Microorganisms (GCM) 10K type strain sequencing project: providing services to taxonomists for standard genome sequencing and annotation.</title>
        <authorList>
            <consortium name="The Broad Institute Genomics Platform"/>
            <consortium name="The Broad Institute Genome Sequencing Center for Infectious Disease"/>
            <person name="Wu L."/>
            <person name="Ma J."/>
        </authorList>
    </citation>
    <scope>NUCLEOTIDE SEQUENCE [LARGE SCALE GENOMIC DNA]</scope>
    <source>
        <strain evidence="6">DFY41</strain>
    </source>
</reference>
<sequence length="169" mass="18025">MDVGGRVGSNVDALAAGDGPVLDAVDRQLLADLALNARASNKELAAHVGVAPSTCSLRMRRLRDLGVIRGFHADIDPRALGRPIQALVAVRVQPAARAHIGALTSKLSSLPGVTNVFFLAGPVDFHIQVAVASSDDLRDFVTEHLSASREFASTETSLIFEHRRIDRLT</sequence>
<comment type="caution">
    <text evidence="5">The sequence shown here is derived from an EMBL/GenBank/DDBJ whole genome shotgun (WGS) entry which is preliminary data.</text>
</comment>